<dbReference type="GO" id="GO:0008902">
    <property type="term" value="F:hydroxymethylpyrimidine kinase activity"/>
    <property type="evidence" value="ECO:0007669"/>
    <property type="project" value="UniProtKB-EC"/>
</dbReference>
<organism evidence="24 25">
    <name type="scientific">Thermococcus paralvinellae</name>
    <dbReference type="NCBI Taxonomy" id="582419"/>
    <lineage>
        <taxon>Archaea</taxon>
        <taxon>Methanobacteriati</taxon>
        <taxon>Methanobacteriota</taxon>
        <taxon>Thermococci</taxon>
        <taxon>Thermococcales</taxon>
        <taxon>Thermococcaceae</taxon>
        <taxon>Thermococcus</taxon>
    </lineage>
</organism>
<evidence type="ECO:0000313" key="24">
    <source>
        <dbReference type="EMBL" id="AHF79983.1"/>
    </source>
</evidence>
<dbReference type="EMBL" id="CP006965">
    <property type="protein sequence ID" value="AHF79983.1"/>
    <property type="molecule type" value="Genomic_DNA"/>
</dbReference>
<evidence type="ECO:0000256" key="18">
    <source>
        <dbReference type="ARBA" id="ARBA00060674"/>
    </source>
</evidence>
<name>W0I6H1_9EURY</name>
<dbReference type="PANTHER" id="PTHR20858">
    <property type="entry name" value="PHOSPHOMETHYLPYRIMIDINE KINASE"/>
    <property type="match status" value="1"/>
</dbReference>
<proteinExistence type="inferred from homology"/>
<dbReference type="InterPro" id="IPR004399">
    <property type="entry name" value="HMP/HMP-P_kinase_dom"/>
</dbReference>
<comment type="function">
    <text evidence="17">Condenses 4-methyl-5-(beta-hydroxyethyl)thiazole monophosphate (THZ-P) and 4-amino-5-hydroxymethyl pyrimidine pyrophosphate (HMP-PP) to form thiamine monophosphate (TMP).</text>
</comment>
<dbReference type="Pfam" id="PF08543">
    <property type="entry name" value="Phos_pyr_kin"/>
    <property type="match status" value="1"/>
</dbReference>
<dbReference type="NCBIfam" id="TIGR00097">
    <property type="entry name" value="HMP-P_kinase"/>
    <property type="match status" value="1"/>
</dbReference>
<evidence type="ECO:0000259" key="22">
    <source>
        <dbReference type="Pfam" id="PF08543"/>
    </source>
</evidence>
<reference evidence="24 25" key="1">
    <citation type="journal article" date="2014" name="Int. J. Syst. Evol. Microbiol.">
        <title>Thermococcus paralvinellae sp. nov. and Thermococcus cleftensis sp. nov. of hyperthermophilic heterotrophs from deep-sea hydrothermal vents.</title>
        <authorList>
            <person name="Hensley S.A."/>
            <person name="Jung J.H."/>
            <person name="Park C.S."/>
            <person name="Holden J.F."/>
        </authorList>
    </citation>
    <scope>NUCLEOTIDE SEQUENCE [LARGE SCALE GENOMIC DNA]</scope>
    <source>
        <strain evidence="24 25">ES1</strain>
    </source>
</reference>
<evidence type="ECO:0000256" key="14">
    <source>
        <dbReference type="ARBA" id="ARBA00047334"/>
    </source>
</evidence>
<comment type="catalytic activity">
    <reaction evidence="16">
        <text>2-[(2R,5Z)-2-carboxy-4-methylthiazol-5(2H)-ylidene]ethyl phosphate + 4-amino-2-methyl-5-(diphosphooxymethyl)pyrimidine + 2 H(+) = thiamine phosphate + CO2 + diphosphate</text>
        <dbReference type="Rhea" id="RHEA:47844"/>
        <dbReference type="ChEBI" id="CHEBI:15378"/>
        <dbReference type="ChEBI" id="CHEBI:16526"/>
        <dbReference type="ChEBI" id="CHEBI:33019"/>
        <dbReference type="ChEBI" id="CHEBI:37575"/>
        <dbReference type="ChEBI" id="CHEBI:57841"/>
        <dbReference type="ChEBI" id="CHEBI:62899"/>
        <dbReference type="EC" id="2.5.1.3"/>
    </reaction>
</comment>
<evidence type="ECO:0000256" key="8">
    <source>
        <dbReference type="ARBA" id="ARBA00022679"/>
    </source>
</evidence>
<gene>
    <name evidence="24" type="ORF">TES1_0593</name>
</gene>
<dbReference type="Gene3D" id="3.40.1190.20">
    <property type="match status" value="1"/>
</dbReference>
<dbReference type="RefSeq" id="WP_042680101.1">
    <property type="nucleotide sequence ID" value="NZ_CP006965.1"/>
</dbReference>
<comment type="catalytic activity">
    <reaction evidence="15">
        <text>2-(2-carboxy-4-methylthiazol-5-yl)ethyl phosphate + 4-amino-2-methyl-5-(diphosphooxymethyl)pyrimidine + 2 H(+) = thiamine phosphate + CO2 + diphosphate</text>
        <dbReference type="Rhea" id="RHEA:47848"/>
        <dbReference type="ChEBI" id="CHEBI:15378"/>
        <dbReference type="ChEBI" id="CHEBI:16526"/>
        <dbReference type="ChEBI" id="CHEBI:33019"/>
        <dbReference type="ChEBI" id="CHEBI:37575"/>
        <dbReference type="ChEBI" id="CHEBI:57841"/>
        <dbReference type="ChEBI" id="CHEBI:62890"/>
        <dbReference type="EC" id="2.5.1.3"/>
    </reaction>
</comment>
<dbReference type="Pfam" id="PF10120">
    <property type="entry name" value="ThiN"/>
    <property type="match status" value="1"/>
</dbReference>
<dbReference type="KEGG" id="ths:TES1_0593"/>
<evidence type="ECO:0000256" key="9">
    <source>
        <dbReference type="ARBA" id="ARBA00022741"/>
    </source>
</evidence>
<comment type="catalytic activity">
    <reaction evidence="14">
        <text>4-methyl-5-(2-phosphooxyethyl)-thiazole + 4-amino-2-methyl-5-(diphosphooxymethyl)pyrimidine + H(+) = thiamine phosphate + diphosphate</text>
        <dbReference type="Rhea" id="RHEA:22328"/>
        <dbReference type="ChEBI" id="CHEBI:15378"/>
        <dbReference type="ChEBI" id="CHEBI:33019"/>
        <dbReference type="ChEBI" id="CHEBI:37575"/>
        <dbReference type="ChEBI" id="CHEBI:57841"/>
        <dbReference type="ChEBI" id="CHEBI:58296"/>
        <dbReference type="EC" id="2.5.1.3"/>
    </reaction>
</comment>
<evidence type="ECO:0000256" key="16">
    <source>
        <dbReference type="ARBA" id="ARBA00047883"/>
    </source>
</evidence>
<keyword evidence="11" id="KW-0067">ATP-binding</keyword>
<dbReference type="FunFam" id="3.40.225.10:FF:000015">
    <property type="entry name" value="Phosphomethylpyrimidine kinase (Hmp-phosphate kinase)"/>
    <property type="match status" value="1"/>
</dbReference>
<evidence type="ECO:0000256" key="12">
    <source>
        <dbReference type="ARBA" id="ARBA00022977"/>
    </source>
</evidence>
<evidence type="ECO:0000256" key="7">
    <source>
        <dbReference type="ARBA" id="ARBA00012963"/>
    </source>
</evidence>
<dbReference type="CDD" id="cd01169">
    <property type="entry name" value="HMPP_kinase"/>
    <property type="match status" value="1"/>
</dbReference>
<protein>
    <recommendedName>
        <fullName evidence="21">Bifunctional thiamine biosynthesis protein ThiDN</fullName>
        <ecNumber evidence="6">2.5.1.3</ecNumber>
        <ecNumber evidence="5">2.7.1.49</ecNumber>
        <ecNumber evidence="7">2.7.4.7</ecNumber>
    </recommendedName>
</protein>
<keyword evidence="13" id="KW-0511">Multifunctional enzyme</keyword>
<dbReference type="EC" id="2.7.1.49" evidence="5"/>
<dbReference type="NCBIfam" id="NF006346">
    <property type="entry name" value="PRK08573.1"/>
    <property type="match status" value="1"/>
</dbReference>
<keyword evidence="9" id="KW-0547">Nucleotide-binding</keyword>
<evidence type="ECO:0000313" key="25">
    <source>
        <dbReference type="Proteomes" id="UP000019027"/>
    </source>
</evidence>
<comment type="similarity">
    <text evidence="20">In the N-terminal section; belongs to the ThiD family.</text>
</comment>
<evidence type="ECO:0000256" key="6">
    <source>
        <dbReference type="ARBA" id="ARBA00012830"/>
    </source>
</evidence>
<comment type="function">
    <text evidence="3">Catalyzes the phosphorylation of hydroxymethylpyrimidine phosphate (HMP-P) to HMP-PP, and of HMP to HMP-P.</text>
</comment>
<feature type="domain" description="Pyridoxamine kinase/Phosphomethylpyrimidine kinase" evidence="22">
    <location>
        <begin position="17"/>
        <end position="260"/>
    </location>
</feature>
<comment type="similarity">
    <text evidence="19">In the C-terminal section; belongs to the ThiN family.</text>
</comment>
<keyword evidence="12" id="KW-0784">Thiamine biosynthesis</keyword>
<evidence type="ECO:0000256" key="2">
    <source>
        <dbReference type="ARBA" id="ARBA00000565"/>
    </source>
</evidence>
<dbReference type="InterPro" id="IPR036409">
    <property type="entry name" value="Aldolase_II/adducin_N_sf"/>
</dbReference>
<dbReference type="InterPro" id="IPR029056">
    <property type="entry name" value="Ribokinase-like"/>
</dbReference>
<accession>W0I6H1</accession>
<evidence type="ECO:0000256" key="4">
    <source>
        <dbReference type="ARBA" id="ARBA00005165"/>
    </source>
</evidence>
<feature type="domain" description="Thiamine-phosphate synthase ThiN" evidence="23">
    <location>
        <begin position="278"/>
        <end position="448"/>
    </location>
</feature>
<dbReference type="InterPro" id="IPR019293">
    <property type="entry name" value="ThiN"/>
</dbReference>
<comment type="pathway">
    <text evidence="18">Cofactor biosynthesis; thiamine diphosphate biosynthesis; 4-amino-2-methyl-5-diphosphomethylpyrimidine from 5-amino-1-(5-phospho-D-ribosyl)imidazole.</text>
</comment>
<dbReference type="EC" id="2.7.4.7" evidence="7"/>
<evidence type="ECO:0000256" key="19">
    <source>
        <dbReference type="ARBA" id="ARBA00060834"/>
    </source>
</evidence>
<dbReference type="FunFam" id="3.40.1190.20:FF:000003">
    <property type="entry name" value="Phosphomethylpyrimidine kinase ThiD"/>
    <property type="match status" value="1"/>
</dbReference>
<comment type="pathway">
    <text evidence="4">Cofactor biosynthesis; thiamine diphosphate biosynthesis; thiamine phosphate from 4-amino-2-methyl-5-diphosphomethylpyrimidine and 4-methyl-5-(2-phosphoethyl)-thiazole: step 1/1.</text>
</comment>
<evidence type="ECO:0000256" key="1">
    <source>
        <dbReference type="ARBA" id="ARBA00000151"/>
    </source>
</evidence>
<dbReference type="GO" id="GO:0005829">
    <property type="term" value="C:cytosol"/>
    <property type="evidence" value="ECO:0007669"/>
    <property type="project" value="TreeGrafter"/>
</dbReference>
<evidence type="ECO:0000256" key="13">
    <source>
        <dbReference type="ARBA" id="ARBA00023268"/>
    </source>
</evidence>
<dbReference type="EC" id="2.5.1.3" evidence="6"/>
<evidence type="ECO:0000256" key="20">
    <source>
        <dbReference type="ARBA" id="ARBA00060992"/>
    </source>
</evidence>
<dbReference type="SUPFAM" id="SSF53613">
    <property type="entry name" value="Ribokinase-like"/>
    <property type="match status" value="1"/>
</dbReference>
<evidence type="ECO:0000256" key="5">
    <source>
        <dbReference type="ARBA" id="ARBA00012135"/>
    </source>
</evidence>
<dbReference type="GO" id="GO:0009228">
    <property type="term" value="P:thiamine biosynthetic process"/>
    <property type="evidence" value="ECO:0007669"/>
    <property type="project" value="UniProtKB-KW"/>
</dbReference>
<dbReference type="GO" id="GO:0008972">
    <property type="term" value="F:phosphomethylpyrimidine kinase activity"/>
    <property type="evidence" value="ECO:0007669"/>
    <property type="project" value="UniProtKB-EC"/>
</dbReference>
<dbReference type="STRING" id="582419.TES1_0593"/>
<evidence type="ECO:0000256" key="21">
    <source>
        <dbReference type="ARBA" id="ARBA00067160"/>
    </source>
</evidence>
<dbReference type="GO" id="GO:0005524">
    <property type="term" value="F:ATP binding"/>
    <property type="evidence" value="ECO:0007669"/>
    <property type="project" value="UniProtKB-KW"/>
</dbReference>
<dbReference type="GO" id="GO:0004789">
    <property type="term" value="F:thiamine-phosphate diphosphorylase activity"/>
    <property type="evidence" value="ECO:0007669"/>
    <property type="project" value="UniProtKB-EC"/>
</dbReference>
<keyword evidence="10 24" id="KW-0418">Kinase</keyword>
<sequence>MDARKYVKTALTIAGSDSGGGAGIEADLKTFSAFGVHGLVAIISVTAQNTQEVRAIYDVSPEVVAKQIEAVADDIGVDAAKTGMLSNAEIIKAVARTVKKYEFPLVVDPVMIAKSGAPLLREDAMDALIEYIIPLATLVTPNKPEAEKLSGIKIETLEDAKKAAKIIVEELGAKAAIVKGGHLNLSEAVDVLYHAGKFREYRAPFVEGCTHGTGCSFSAAITANLAKGKGLEEAIKVAKEFITMGIFYGARIGKGHCPVNQNVWIEIPAEKWRVYESLTKAVRELERIGDRILPHVPEVGMNFVYALPRLYARTPKDVAGVKGRIVRFGNTVKAVGSIEFGASSHLARAVLKFMEFYPEIRSALNLRYSRGLIDRAQKNGFKVSFYDRREEPEEIKAKEGATIPWGIETAIKRLSGRPDIIYHLGDWEKEAMVLIFGESPEDVLRKLKMLTE</sequence>
<evidence type="ECO:0000256" key="3">
    <source>
        <dbReference type="ARBA" id="ARBA00003848"/>
    </source>
</evidence>
<evidence type="ECO:0000256" key="15">
    <source>
        <dbReference type="ARBA" id="ARBA00047851"/>
    </source>
</evidence>
<keyword evidence="25" id="KW-1185">Reference proteome</keyword>
<dbReference type="AlphaFoldDB" id="W0I6H1"/>
<evidence type="ECO:0000259" key="23">
    <source>
        <dbReference type="Pfam" id="PF10120"/>
    </source>
</evidence>
<dbReference type="InterPro" id="IPR013749">
    <property type="entry name" value="PM/HMP-P_kinase-1"/>
</dbReference>
<dbReference type="HOGENOM" id="CLU_035788_0_0_2"/>
<evidence type="ECO:0000256" key="11">
    <source>
        <dbReference type="ARBA" id="ARBA00022840"/>
    </source>
</evidence>
<dbReference type="Gene3D" id="3.40.225.10">
    <property type="entry name" value="Class II aldolase/adducin N-terminal domain"/>
    <property type="match status" value="1"/>
</dbReference>
<dbReference type="OrthoDB" id="43786at2157"/>
<evidence type="ECO:0000256" key="17">
    <source>
        <dbReference type="ARBA" id="ARBA00059241"/>
    </source>
</evidence>
<comment type="catalytic activity">
    <reaction evidence="1">
        <text>4-amino-5-hydroxymethyl-2-methylpyrimidine + ATP = 4-amino-2-methyl-5-(phosphooxymethyl)pyrimidine + ADP + H(+)</text>
        <dbReference type="Rhea" id="RHEA:23096"/>
        <dbReference type="ChEBI" id="CHEBI:15378"/>
        <dbReference type="ChEBI" id="CHEBI:16892"/>
        <dbReference type="ChEBI" id="CHEBI:30616"/>
        <dbReference type="ChEBI" id="CHEBI:58354"/>
        <dbReference type="ChEBI" id="CHEBI:456216"/>
        <dbReference type="EC" id="2.7.1.49"/>
    </reaction>
</comment>
<keyword evidence="8" id="KW-0808">Transferase</keyword>
<dbReference type="PANTHER" id="PTHR20858:SF17">
    <property type="entry name" value="HYDROXYMETHYLPYRIMIDINE_PHOSPHOMETHYLPYRIMIDINE KINASE THI20-RELATED"/>
    <property type="match status" value="1"/>
</dbReference>
<evidence type="ECO:0000256" key="10">
    <source>
        <dbReference type="ARBA" id="ARBA00022777"/>
    </source>
</evidence>
<dbReference type="Proteomes" id="UP000019027">
    <property type="component" value="Chromosome"/>
</dbReference>
<dbReference type="SUPFAM" id="SSF53639">
    <property type="entry name" value="AraD/HMP-PK domain-like"/>
    <property type="match status" value="1"/>
</dbReference>
<dbReference type="GeneID" id="24905843"/>
<comment type="catalytic activity">
    <reaction evidence="2">
        <text>4-amino-2-methyl-5-(phosphooxymethyl)pyrimidine + ATP = 4-amino-2-methyl-5-(diphosphooxymethyl)pyrimidine + ADP</text>
        <dbReference type="Rhea" id="RHEA:19893"/>
        <dbReference type="ChEBI" id="CHEBI:30616"/>
        <dbReference type="ChEBI" id="CHEBI:57841"/>
        <dbReference type="ChEBI" id="CHEBI:58354"/>
        <dbReference type="ChEBI" id="CHEBI:456216"/>
        <dbReference type="EC" id="2.7.4.7"/>
    </reaction>
</comment>